<organism evidence="3 4">
    <name type="scientific">Liquorilactobacillus sucicola DSM 21376 = JCM 15457</name>
    <dbReference type="NCBI Taxonomy" id="1423806"/>
    <lineage>
        <taxon>Bacteria</taxon>
        <taxon>Bacillati</taxon>
        <taxon>Bacillota</taxon>
        <taxon>Bacilli</taxon>
        <taxon>Lactobacillales</taxon>
        <taxon>Lactobacillaceae</taxon>
        <taxon>Liquorilactobacillus</taxon>
    </lineage>
</organism>
<evidence type="ECO:0000313" key="3">
    <source>
        <dbReference type="EMBL" id="KRN06646.1"/>
    </source>
</evidence>
<accession>A0A0R2DT03</accession>
<dbReference type="RefSeq" id="WP_056967253.1">
    <property type="nucleotide sequence ID" value="NZ_AYZF01000008.1"/>
</dbReference>
<dbReference type="PANTHER" id="PTHR46268">
    <property type="entry name" value="STRESS RESPONSE PROTEIN NHAX"/>
    <property type="match status" value="1"/>
</dbReference>
<reference evidence="3 4" key="1">
    <citation type="journal article" date="2015" name="Genome Announc.">
        <title>Expanding the biotechnology potential of lactobacilli through comparative genomics of 213 strains and associated genera.</title>
        <authorList>
            <person name="Sun Z."/>
            <person name="Harris H.M."/>
            <person name="McCann A."/>
            <person name="Guo C."/>
            <person name="Argimon S."/>
            <person name="Zhang W."/>
            <person name="Yang X."/>
            <person name="Jeffery I.B."/>
            <person name="Cooney J.C."/>
            <person name="Kagawa T.F."/>
            <person name="Liu W."/>
            <person name="Song Y."/>
            <person name="Salvetti E."/>
            <person name="Wrobel A."/>
            <person name="Rasinkangas P."/>
            <person name="Parkhill J."/>
            <person name="Rea M.C."/>
            <person name="O'Sullivan O."/>
            <person name="Ritari J."/>
            <person name="Douillard F.P."/>
            <person name="Paul Ross R."/>
            <person name="Yang R."/>
            <person name="Briner A.E."/>
            <person name="Felis G.E."/>
            <person name="de Vos W.M."/>
            <person name="Barrangou R."/>
            <person name="Klaenhammer T.R."/>
            <person name="Caufield P.W."/>
            <person name="Cui Y."/>
            <person name="Zhang H."/>
            <person name="O'Toole P.W."/>
        </authorList>
    </citation>
    <scope>NUCLEOTIDE SEQUENCE [LARGE SCALE GENOMIC DNA]</scope>
    <source>
        <strain evidence="3 4">DSM 21376</strain>
    </source>
</reference>
<dbReference type="PATRIC" id="fig|1423806.3.peg.199"/>
<dbReference type="Pfam" id="PF00582">
    <property type="entry name" value="Usp"/>
    <property type="match status" value="1"/>
</dbReference>
<dbReference type="EMBL" id="AYZF01000008">
    <property type="protein sequence ID" value="KRN06646.1"/>
    <property type="molecule type" value="Genomic_DNA"/>
</dbReference>
<comment type="caution">
    <text evidence="3">The sequence shown here is derived from an EMBL/GenBank/DDBJ whole genome shotgun (WGS) entry which is preliminary data.</text>
</comment>
<evidence type="ECO:0000313" key="4">
    <source>
        <dbReference type="Proteomes" id="UP000050961"/>
    </source>
</evidence>
<dbReference type="CDD" id="cd00293">
    <property type="entry name" value="USP-like"/>
    <property type="match status" value="1"/>
</dbReference>
<gene>
    <name evidence="3" type="ORF">FD15_GL000196</name>
</gene>
<dbReference type="PANTHER" id="PTHR46268:SF6">
    <property type="entry name" value="UNIVERSAL STRESS PROTEIN UP12"/>
    <property type="match status" value="1"/>
</dbReference>
<dbReference type="eggNOG" id="COG0589">
    <property type="taxonomic scope" value="Bacteria"/>
</dbReference>
<dbReference type="STRING" id="1423806.FD15_GL000196"/>
<sequence>MSEKKIDKILVGVDDSADALLAFDYAIKRAKEEEAELIIASVLESDELSVYQAMDKDYIHGKRGDLEKHILDYREKAIDAGVASVRTIIGEGDAGETIVKDIIPKVNPDLLIIGSESKRGLRRHFGSQAAYMAKYSPTSVLVIR</sequence>
<dbReference type="PRINTS" id="PR01438">
    <property type="entry name" value="UNVRSLSTRESS"/>
</dbReference>
<dbReference type="Proteomes" id="UP000050961">
    <property type="component" value="Unassembled WGS sequence"/>
</dbReference>
<dbReference type="InterPro" id="IPR006015">
    <property type="entry name" value="Universal_stress_UspA"/>
</dbReference>
<keyword evidence="4" id="KW-1185">Reference proteome</keyword>
<dbReference type="InterPro" id="IPR006016">
    <property type="entry name" value="UspA"/>
</dbReference>
<protein>
    <submittedName>
        <fullName evidence="3">Universal stress protein UspA-like nucleotide-binding protein</fullName>
    </submittedName>
</protein>
<comment type="similarity">
    <text evidence="1">Belongs to the universal stress protein A family.</text>
</comment>
<dbReference type="SUPFAM" id="SSF52402">
    <property type="entry name" value="Adenine nucleotide alpha hydrolases-like"/>
    <property type="match status" value="1"/>
</dbReference>
<dbReference type="InterPro" id="IPR014729">
    <property type="entry name" value="Rossmann-like_a/b/a_fold"/>
</dbReference>
<evidence type="ECO:0000256" key="1">
    <source>
        <dbReference type="ARBA" id="ARBA00008791"/>
    </source>
</evidence>
<evidence type="ECO:0000259" key="2">
    <source>
        <dbReference type="Pfam" id="PF00582"/>
    </source>
</evidence>
<proteinExistence type="inferred from homology"/>
<feature type="domain" description="UspA" evidence="2">
    <location>
        <begin position="6"/>
        <end position="144"/>
    </location>
</feature>
<name>A0A0R2DT03_9LACO</name>
<dbReference type="Gene3D" id="3.40.50.620">
    <property type="entry name" value="HUPs"/>
    <property type="match status" value="1"/>
</dbReference>
<dbReference type="AlphaFoldDB" id="A0A0R2DT03"/>